<dbReference type="Gene3D" id="1.25.40.10">
    <property type="entry name" value="Tetratricopeptide repeat domain"/>
    <property type="match status" value="1"/>
</dbReference>
<evidence type="ECO:0000256" key="1">
    <source>
        <dbReference type="ARBA" id="ARBA00022729"/>
    </source>
</evidence>
<dbReference type="InterPro" id="IPR011990">
    <property type="entry name" value="TPR-like_helical_dom_sf"/>
</dbReference>
<dbReference type="AlphaFoldDB" id="A0A3B0VGF4"/>
<dbReference type="SMART" id="SM00028">
    <property type="entry name" value="TPR"/>
    <property type="match status" value="3"/>
</dbReference>
<dbReference type="NCBIfam" id="TIGR02795">
    <property type="entry name" value="tol_pal_ybgF"/>
    <property type="match status" value="1"/>
</dbReference>
<dbReference type="Pfam" id="PF13525">
    <property type="entry name" value="YfiO"/>
    <property type="match status" value="1"/>
</dbReference>
<protein>
    <submittedName>
        <fullName evidence="5">Cell division coordinator CpoB</fullName>
    </submittedName>
</protein>
<keyword evidence="5" id="KW-0131">Cell cycle</keyword>
<evidence type="ECO:0000313" key="5">
    <source>
        <dbReference type="EMBL" id="VAW35879.1"/>
    </source>
</evidence>
<gene>
    <name evidence="5" type="ORF">MNBD_DELTA03-745</name>
</gene>
<feature type="coiled-coil region" evidence="2">
    <location>
        <begin position="97"/>
        <end position="187"/>
    </location>
</feature>
<evidence type="ECO:0000256" key="3">
    <source>
        <dbReference type="SAM" id="MobiDB-lite"/>
    </source>
</evidence>
<dbReference type="SUPFAM" id="SSF48452">
    <property type="entry name" value="TPR-like"/>
    <property type="match status" value="1"/>
</dbReference>
<feature type="region of interest" description="Disordered" evidence="3">
    <location>
        <begin position="197"/>
        <end position="222"/>
    </location>
</feature>
<dbReference type="PROSITE" id="PS50005">
    <property type="entry name" value="TPR"/>
    <property type="match status" value="2"/>
</dbReference>
<dbReference type="InterPro" id="IPR034706">
    <property type="entry name" value="CpoB"/>
</dbReference>
<evidence type="ECO:0000256" key="2">
    <source>
        <dbReference type="SAM" id="Coils"/>
    </source>
</evidence>
<accession>A0A3B0VGF4</accession>
<dbReference type="InterPro" id="IPR019734">
    <property type="entry name" value="TPR_rpt"/>
</dbReference>
<keyword evidence="1" id="KW-0732">Signal</keyword>
<organism evidence="5">
    <name type="scientific">hydrothermal vent metagenome</name>
    <dbReference type="NCBI Taxonomy" id="652676"/>
    <lineage>
        <taxon>unclassified sequences</taxon>
        <taxon>metagenomes</taxon>
        <taxon>ecological metagenomes</taxon>
    </lineage>
</organism>
<dbReference type="GO" id="GO:0051301">
    <property type="term" value="P:cell division"/>
    <property type="evidence" value="ECO:0007669"/>
    <property type="project" value="UniProtKB-KW"/>
</dbReference>
<dbReference type="EMBL" id="UOEX01000146">
    <property type="protein sequence ID" value="VAW35879.1"/>
    <property type="molecule type" value="Genomic_DNA"/>
</dbReference>
<dbReference type="HAMAP" id="MF_02066">
    <property type="entry name" value="CpoB"/>
    <property type="match status" value="1"/>
</dbReference>
<keyword evidence="2" id="KW-0175">Coiled coil</keyword>
<evidence type="ECO:0000259" key="4">
    <source>
        <dbReference type="Pfam" id="PF13525"/>
    </source>
</evidence>
<keyword evidence="5" id="KW-0132">Cell division</keyword>
<proteinExistence type="inferred from homology"/>
<name>A0A3B0VGF4_9ZZZZ</name>
<feature type="domain" description="Outer membrane lipoprotein BamD-like" evidence="4">
    <location>
        <begin position="226"/>
        <end position="347"/>
    </location>
</feature>
<dbReference type="InterPro" id="IPR014162">
    <property type="entry name" value="CpoB_C"/>
</dbReference>
<dbReference type="Gene3D" id="1.10.287.1490">
    <property type="match status" value="1"/>
</dbReference>
<dbReference type="InterPro" id="IPR039565">
    <property type="entry name" value="BamD-like"/>
</dbReference>
<sequence length="347" mass="38428">MSKFIKLAIILLVLPLLTQCVSSRDLNTVDLKIRNLNNQLRATGKGRAARLDEILRQQAAMSNRLDQLNTQMLQVKGQLEAGSHNDVVIQGRSKELKKNLNQKINDLAEQIALLTDQLNQSNERLAQAQEGVKKAAQDALDANRQALGAQARAEKAAAVAAAAERRAAAAENKVAELEKKRARARRNTPRRIIPSHRKMTPAAAGKIEKTGRKGGTKTSISKGSAANKLYNKGLALFRKSKFKESYRTFKKYITLYPKGRLAPNSRFWMGDCYYSQQEYELAILEYQKVIADYPKNPKAPAALLKQGLAFEKLQDKKTAAVVYKKLLAKYAGSSQAAAAKKRLAALK</sequence>
<reference evidence="5" key="1">
    <citation type="submission" date="2018-06" db="EMBL/GenBank/DDBJ databases">
        <authorList>
            <person name="Zhirakovskaya E."/>
        </authorList>
    </citation>
    <scope>NUCLEOTIDE SEQUENCE</scope>
</reference>